<dbReference type="SMART" id="SM00648">
    <property type="entry name" value="SWAP"/>
    <property type="match status" value="2"/>
</dbReference>
<dbReference type="SUPFAM" id="SSF109905">
    <property type="entry name" value="Surp module (SWAP domain)"/>
    <property type="match status" value="2"/>
</dbReference>
<reference evidence="9 10" key="1">
    <citation type="submission" date="2024-03" db="EMBL/GenBank/DDBJ databases">
        <authorList>
            <person name="Brejova B."/>
        </authorList>
    </citation>
    <scope>NUCLEOTIDE SEQUENCE [LARGE SCALE GENOMIC DNA]</scope>
    <source>
        <strain evidence="9 10">CBS 14171</strain>
    </source>
</reference>
<feature type="compositionally biased region" description="Basic and acidic residues" evidence="7">
    <location>
        <begin position="288"/>
        <end position="308"/>
    </location>
</feature>
<evidence type="ECO:0000313" key="9">
    <source>
        <dbReference type="EMBL" id="CAK9441322.1"/>
    </source>
</evidence>
<keyword evidence="2" id="KW-0507">mRNA processing</keyword>
<keyword evidence="5" id="KW-0508">mRNA splicing</keyword>
<sequence>MRTKSESLPASSSEIKIPPQEIKDTIDKCVTYILKNGPSFRDRLLKNNRNQHFNFLLDENEYHGYYEWKLANTAAPKDLSQQQQDDEQQQEEAEPSDIAIEQPRELPFLISTFPMLTQYDLDVIKATALYISINGTARIPELIQHQTHLHQHAQFEFLHAHHSLHPLFQTYLRQYNLVHAMYHDQQAPSRVLLSRDVAESKFAVLTRGFDRAQYCKMHKVKVQREADQKRAKWERFASIEWSDFAIVDAVVFDAVDEVRELGVPLSRDELMRRSLASRRQDITLTKAKPAEREGETKGEKKEKGKEEEVATPPPLKGMKIRAAGTTRLKKTATASASATSTLSATGNENKIKCPITGKLVLESQFDSHLKELLRDPSYKQQQENYLRKNFSYESNVTTDQVVENIKRLMKKRNLQESDS</sequence>
<dbReference type="InterPro" id="IPR000061">
    <property type="entry name" value="Surp"/>
</dbReference>
<dbReference type="RefSeq" id="XP_066832129.1">
    <property type="nucleotide sequence ID" value="XM_066975496.1"/>
</dbReference>
<keyword evidence="6" id="KW-0539">Nucleus</keyword>
<dbReference type="PANTHER" id="PTHR15316:SF1">
    <property type="entry name" value="SPLICING FACTOR 3A SUBUNIT 1"/>
    <property type="match status" value="1"/>
</dbReference>
<evidence type="ECO:0000313" key="10">
    <source>
        <dbReference type="Proteomes" id="UP001497383"/>
    </source>
</evidence>
<comment type="subcellular location">
    <subcellularLocation>
        <location evidence="1">Nucleus</location>
    </subcellularLocation>
</comment>
<feature type="region of interest" description="Disordered" evidence="7">
    <location>
        <begin position="281"/>
        <end position="312"/>
    </location>
</feature>
<dbReference type="PANTHER" id="PTHR15316">
    <property type="entry name" value="SPLICEOSOME ASSOCIATED PROTEIN 114/SWAP SPLICING FACTOR-RELATED"/>
    <property type="match status" value="1"/>
</dbReference>
<evidence type="ECO:0000256" key="4">
    <source>
        <dbReference type="ARBA" id="ARBA00022737"/>
    </source>
</evidence>
<dbReference type="InterPro" id="IPR035967">
    <property type="entry name" value="SWAP/Surp_sf"/>
</dbReference>
<dbReference type="Proteomes" id="UP001497383">
    <property type="component" value="Chromosome 6"/>
</dbReference>
<accession>A0ABP0ZW18</accession>
<evidence type="ECO:0000256" key="5">
    <source>
        <dbReference type="ARBA" id="ARBA00023187"/>
    </source>
</evidence>
<dbReference type="Pfam" id="PF01805">
    <property type="entry name" value="Surp"/>
    <property type="match status" value="2"/>
</dbReference>
<keyword evidence="4" id="KW-0677">Repeat</keyword>
<evidence type="ECO:0000256" key="6">
    <source>
        <dbReference type="ARBA" id="ARBA00023242"/>
    </source>
</evidence>
<evidence type="ECO:0000256" key="7">
    <source>
        <dbReference type="SAM" id="MobiDB-lite"/>
    </source>
</evidence>
<evidence type="ECO:0000259" key="8">
    <source>
        <dbReference type="PROSITE" id="PS50128"/>
    </source>
</evidence>
<dbReference type="Pfam" id="PF12230">
    <property type="entry name" value="PRP21_like_P"/>
    <property type="match status" value="1"/>
</dbReference>
<evidence type="ECO:0000256" key="2">
    <source>
        <dbReference type="ARBA" id="ARBA00022664"/>
    </source>
</evidence>
<keyword evidence="3" id="KW-0747">Spliceosome</keyword>
<keyword evidence="10" id="KW-1185">Reference proteome</keyword>
<feature type="domain" description="SURP motif" evidence="8">
    <location>
        <begin position="25"/>
        <end position="66"/>
    </location>
</feature>
<name>A0ABP0ZW18_9ASCO</name>
<dbReference type="Gene3D" id="1.10.10.790">
    <property type="entry name" value="Surp module"/>
    <property type="match status" value="2"/>
</dbReference>
<gene>
    <name evidence="9" type="ORF">LODBEIA_P51910</name>
</gene>
<feature type="region of interest" description="Disordered" evidence="7">
    <location>
        <begin position="77"/>
        <end position="98"/>
    </location>
</feature>
<dbReference type="PROSITE" id="PS50128">
    <property type="entry name" value="SURP"/>
    <property type="match status" value="2"/>
</dbReference>
<evidence type="ECO:0000256" key="3">
    <source>
        <dbReference type="ARBA" id="ARBA00022728"/>
    </source>
</evidence>
<feature type="domain" description="SURP motif" evidence="8">
    <location>
        <begin position="123"/>
        <end position="168"/>
    </location>
</feature>
<proteinExistence type="predicted"/>
<dbReference type="InterPro" id="IPR045146">
    <property type="entry name" value="SF3A1"/>
</dbReference>
<dbReference type="EMBL" id="OZ022410">
    <property type="protein sequence ID" value="CAK9441322.1"/>
    <property type="molecule type" value="Genomic_DNA"/>
</dbReference>
<dbReference type="GeneID" id="92210387"/>
<organism evidence="9 10">
    <name type="scientific">Lodderomyces beijingensis</name>
    <dbReference type="NCBI Taxonomy" id="1775926"/>
    <lineage>
        <taxon>Eukaryota</taxon>
        <taxon>Fungi</taxon>
        <taxon>Dikarya</taxon>
        <taxon>Ascomycota</taxon>
        <taxon>Saccharomycotina</taxon>
        <taxon>Pichiomycetes</taxon>
        <taxon>Debaryomycetaceae</taxon>
        <taxon>Candida/Lodderomyces clade</taxon>
        <taxon>Lodderomyces</taxon>
    </lineage>
</organism>
<protein>
    <recommendedName>
        <fullName evidence="8">SURP motif domain-containing protein</fullName>
    </recommendedName>
</protein>
<dbReference type="InterPro" id="IPR022030">
    <property type="entry name" value="SF3A1_dom"/>
</dbReference>
<feature type="compositionally biased region" description="Acidic residues" evidence="7">
    <location>
        <begin position="84"/>
        <end position="95"/>
    </location>
</feature>
<evidence type="ECO:0000256" key="1">
    <source>
        <dbReference type="ARBA" id="ARBA00004123"/>
    </source>
</evidence>